<dbReference type="GO" id="GO:0050918">
    <property type="term" value="P:positive chemotaxis"/>
    <property type="evidence" value="ECO:0007669"/>
    <property type="project" value="TreeGrafter"/>
</dbReference>
<evidence type="ECO:0000313" key="4">
    <source>
        <dbReference type="EMBL" id="MTV41986.1"/>
    </source>
</evidence>
<dbReference type="Proteomes" id="UP000475582">
    <property type="component" value="Unassembled WGS sequence"/>
</dbReference>
<proteinExistence type="inferred from homology"/>
<evidence type="ECO:0000256" key="1">
    <source>
        <dbReference type="ARBA" id="ARBA00009226"/>
    </source>
</evidence>
<evidence type="ECO:0000313" key="5">
    <source>
        <dbReference type="Proteomes" id="UP000475582"/>
    </source>
</evidence>
<name>A0A6L6PS70_9BURK</name>
<sequence>MEHDVMSDELDHQGAMAPERAGEVAYDAGDAVAYEAGREHEGGHEHGHGHGHEHEDGHEAAWQARREAGQEAEYETEYAAEGAGALAADFDADDLPDGLDAVPVTVGFELGRVALPLAELRTLGAGAVVQFDGGSPAAVAIVSGGTTLGRGEIVDVEGRLGIRVTHWGAAC</sequence>
<keyword evidence="5" id="KW-1185">Reference proteome</keyword>
<feature type="compositionally biased region" description="Basic and acidic residues" evidence="2">
    <location>
        <begin position="39"/>
        <end position="69"/>
    </location>
</feature>
<dbReference type="Gene3D" id="2.30.330.10">
    <property type="entry name" value="SpoA-like"/>
    <property type="match status" value="1"/>
</dbReference>
<accession>A0A6L6PS70</accession>
<dbReference type="GO" id="GO:0003774">
    <property type="term" value="F:cytoskeletal motor activity"/>
    <property type="evidence" value="ECO:0007669"/>
    <property type="project" value="InterPro"/>
</dbReference>
<dbReference type="GO" id="GO:0071978">
    <property type="term" value="P:bacterial-type flagellum-dependent swarming motility"/>
    <property type="evidence" value="ECO:0007669"/>
    <property type="project" value="TreeGrafter"/>
</dbReference>
<dbReference type="EMBL" id="WNKY01000094">
    <property type="protein sequence ID" value="MTV41986.1"/>
    <property type="molecule type" value="Genomic_DNA"/>
</dbReference>
<dbReference type="InterPro" id="IPR036429">
    <property type="entry name" value="SpoA-like_sf"/>
</dbReference>
<dbReference type="InterPro" id="IPR001172">
    <property type="entry name" value="FliN_T3SS_HrcQb"/>
</dbReference>
<evidence type="ECO:0000259" key="3">
    <source>
        <dbReference type="Pfam" id="PF01052"/>
    </source>
</evidence>
<reference evidence="4 5" key="1">
    <citation type="submission" date="2019-11" db="EMBL/GenBank/DDBJ databases">
        <title>Type strains purchased from KCTC, JCM and DSMZ.</title>
        <authorList>
            <person name="Lu H."/>
        </authorList>
    </citation>
    <scope>NUCLEOTIDE SEQUENCE [LARGE SCALE GENOMIC DNA]</scope>
    <source>
        <strain evidence="4 5">KCTC 22382</strain>
    </source>
</reference>
<dbReference type="SUPFAM" id="SSF101801">
    <property type="entry name" value="Surface presentation of antigens (SPOA)"/>
    <property type="match status" value="1"/>
</dbReference>
<comment type="similarity">
    <text evidence="1">Belongs to the FliN/MopA/SpaO family.</text>
</comment>
<dbReference type="PRINTS" id="PR00956">
    <property type="entry name" value="FLGMOTORFLIN"/>
</dbReference>
<feature type="domain" description="Flagellar motor switch protein FliN-like C-terminal" evidence="3">
    <location>
        <begin position="99"/>
        <end position="167"/>
    </location>
</feature>
<dbReference type="InterPro" id="IPR001543">
    <property type="entry name" value="FliN-like_C"/>
</dbReference>
<feature type="region of interest" description="Disordered" evidence="2">
    <location>
        <begin position="39"/>
        <end position="70"/>
    </location>
</feature>
<protein>
    <recommendedName>
        <fullName evidence="3">Flagellar motor switch protein FliN-like C-terminal domain-containing protein</fullName>
    </recommendedName>
</protein>
<dbReference type="AlphaFoldDB" id="A0A6L6PS70"/>
<organism evidence="4 5">
    <name type="scientific">Duganella radicis</name>
    <dbReference type="NCBI Taxonomy" id="551988"/>
    <lineage>
        <taxon>Bacteria</taxon>
        <taxon>Pseudomonadati</taxon>
        <taxon>Pseudomonadota</taxon>
        <taxon>Betaproteobacteria</taxon>
        <taxon>Burkholderiales</taxon>
        <taxon>Oxalobacteraceae</taxon>
        <taxon>Telluria group</taxon>
        <taxon>Duganella</taxon>
    </lineage>
</organism>
<comment type="caution">
    <text evidence="4">The sequence shown here is derived from an EMBL/GenBank/DDBJ whole genome shotgun (WGS) entry which is preliminary data.</text>
</comment>
<dbReference type="OrthoDB" id="9126551at2"/>
<dbReference type="PANTHER" id="PTHR30034">
    <property type="entry name" value="FLAGELLAR MOTOR SWITCH PROTEIN FLIM"/>
    <property type="match status" value="1"/>
</dbReference>
<dbReference type="GO" id="GO:0009425">
    <property type="term" value="C:bacterial-type flagellum basal body"/>
    <property type="evidence" value="ECO:0007669"/>
    <property type="project" value="InterPro"/>
</dbReference>
<dbReference type="PANTHER" id="PTHR30034:SF6">
    <property type="entry name" value="YOP PROTEINS TRANSLOCATION PROTEIN Q"/>
    <property type="match status" value="1"/>
</dbReference>
<gene>
    <name evidence="4" type="ORF">GM676_31025</name>
</gene>
<dbReference type="Pfam" id="PF01052">
    <property type="entry name" value="FliMN_C"/>
    <property type="match status" value="1"/>
</dbReference>
<evidence type="ECO:0000256" key="2">
    <source>
        <dbReference type="SAM" id="MobiDB-lite"/>
    </source>
</evidence>